<dbReference type="EMBL" id="JAULSV010000005">
    <property type="protein sequence ID" value="KAK0644131.1"/>
    <property type="molecule type" value="Genomic_DNA"/>
</dbReference>
<dbReference type="AlphaFoldDB" id="A0AA39Y178"/>
<evidence type="ECO:0000313" key="2">
    <source>
        <dbReference type="Proteomes" id="UP001174936"/>
    </source>
</evidence>
<organism evidence="1 2">
    <name type="scientific">Cercophora newfieldiana</name>
    <dbReference type="NCBI Taxonomy" id="92897"/>
    <lineage>
        <taxon>Eukaryota</taxon>
        <taxon>Fungi</taxon>
        <taxon>Dikarya</taxon>
        <taxon>Ascomycota</taxon>
        <taxon>Pezizomycotina</taxon>
        <taxon>Sordariomycetes</taxon>
        <taxon>Sordariomycetidae</taxon>
        <taxon>Sordariales</taxon>
        <taxon>Lasiosphaeriaceae</taxon>
        <taxon>Cercophora</taxon>
    </lineage>
</organism>
<name>A0AA39Y178_9PEZI</name>
<accession>A0AA39Y178</accession>
<dbReference type="Proteomes" id="UP001174936">
    <property type="component" value="Unassembled WGS sequence"/>
</dbReference>
<keyword evidence="2" id="KW-1185">Reference proteome</keyword>
<proteinExistence type="predicted"/>
<reference evidence="1" key="1">
    <citation type="submission" date="2023-06" db="EMBL/GenBank/DDBJ databases">
        <title>Genome-scale phylogeny and comparative genomics of the fungal order Sordariales.</title>
        <authorList>
            <consortium name="Lawrence Berkeley National Laboratory"/>
            <person name="Hensen N."/>
            <person name="Bonometti L."/>
            <person name="Westerberg I."/>
            <person name="Brannstrom I.O."/>
            <person name="Guillou S."/>
            <person name="Cros-Aarteil S."/>
            <person name="Calhoun S."/>
            <person name="Haridas S."/>
            <person name="Kuo A."/>
            <person name="Mondo S."/>
            <person name="Pangilinan J."/>
            <person name="Riley R."/>
            <person name="Labutti K."/>
            <person name="Andreopoulos B."/>
            <person name="Lipzen A."/>
            <person name="Chen C."/>
            <person name="Yanf M."/>
            <person name="Daum C."/>
            <person name="Ng V."/>
            <person name="Clum A."/>
            <person name="Steindorff A."/>
            <person name="Ohm R."/>
            <person name="Martin F."/>
            <person name="Silar P."/>
            <person name="Natvig D."/>
            <person name="Lalanne C."/>
            <person name="Gautier V."/>
            <person name="Ament-Velasquez S.L."/>
            <person name="Kruys A."/>
            <person name="Hutchinson M.I."/>
            <person name="Powell A.J."/>
            <person name="Barry K."/>
            <person name="Miller A.N."/>
            <person name="Grigoriev I.V."/>
            <person name="Debuchy R."/>
            <person name="Gladieux P."/>
            <person name="Thoren M.H."/>
            <person name="Johannesson H."/>
        </authorList>
    </citation>
    <scope>NUCLEOTIDE SEQUENCE</scope>
    <source>
        <strain evidence="1">SMH2532-1</strain>
    </source>
</reference>
<sequence>MLWASFYERHRIASSIGLLPRFSAALVRSFTCLDQCHTVSQELPVQHVWALITSRRSDETFKRIVKSVNIAGPEDLTQSWKVLGVVLAVMPNLESLVLHKSSGAGPNDQEFAFWRWFGGGDHGATDNGGLAPPPDSAPCRSLMPSLRTVVLETQYTNVLQRPTPEHILISLFTRHV</sequence>
<protein>
    <submittedName>
        <fullName evidence="1">Uncharacterized protein</fullName>
    </submittedName>
</protein>
<evidence type="ECO:0000313" key="1">
    <source>
        <dbReference type="EMBL" id="KAK0644131.1"/>
    </source>
</evidence>
<comment type="caution">
    <text evidence="1">The sequence shown here is derived from an EMBL/GenBank/DDBJ whole genome shotgun (WGS) entry which is preliminary data.</text>
</comment>
<gene>
    <name evidence="1" type="ORF">B0T16DRAFT_460217</name>
</gene>